<dbReference type="EMBL" id="CP089977">
    <property type="protein sequence ID" value="UXZ04433.1"/>
    <property type="molecule type" value="Genomic_DNA"/>
</dbReference>
<evidence type="ECO:0000313" key="2">
    <source>
        <dbReference type="Proteomes" id="UP001063782"/>
    </source>
</evidence>
<dbReference type="Proteomes" id="UP001063782">
    <property type="component" value="Chromosome"/>
</dbReference>
<sequence length="88" mass="10041">MDMVDFSLGILSIYDKAIGIAINDLSFDFWRSALIGVVKSMKIGNQPIAQHPSDDDHPSRQIKDWIVNIISYDDLMIFYDKLSDNSFD</sequence>
<gene>
    <name evidence="1" type="ORF">LU297_07520</name>
</gene>
<name>A0ABY6F2W4_9GAMM</name>
<reference evidence="1" key="1">
    <citation type="submission" date="2021-12" db="EMBL/GenBank/DDBJ databases">
        <title>taxonomy of Moraxella sp. ZY201224.</title>
        <authorList>
            <person name="Li F."/>
        </authorList>
    </citation>
    <scope>NUCLEOTIDE SEQUENCE</scope>
    <source>
        <strain evidence="1">ZY201224</strain>
    </source>
</reference>
<dbReference type="RefSeq" id="WP_263075915.1">
    <property type="nucleotide sequence ID" value="NZ_CP089977.1"/>
</dbReference>
<evidence type="ECO:0000313" key="1">
    <source>
        <dbReference type="EMBL" id="UXZ04433.1"/>
    </source>
</evidence>
<protein>
    <submittedName>
        <fullName evidence="1">Uncharacterized protein</fullName>
    </submittedName>
</protein>
<proteinExistence type="predicted"/>
<accession>A0ABY6F2W4</accession>
<keyword evidence="2" id="KW-1185">Reference proteome</keyword>
<organism evidence="1 2">
    <name type="scientific">Moraxella nasicaprae</name>
    <dbReference type="NCBI Taxonomy" id="2904122"/>
    <lineage>
        <taxon>Bacteria</taxon>
        <taxon>Pseudomonadati</taxon>
        <taxon>Pseudomonadota</taxon>
        <taxon>Gammaproteobacteria</taxon>
        <taxon>Moraxellales</taxon>
        <taxon>Moraxellaceae</taxon>
        <taxon>Moraxella</taxon>
    </lineage>
</organism>